<dbReference type="Pfam" id="PF10355">
    <property type="entry name" value="Ytp1"/>
    <property type="match status" value="1"/>
</dbReference>
<feature type="domain" description="DUF2427" evidence="3">
    <location>
        <begin position="85"/>
        <end position="186"/>
    </location>
</feature>
<feature type="transmembrane region" description="Helical" evidence="1">
    <location>
        <begin position="449"/>
        <end position="468"/>
    </location>
</feature>
<reference evidence="5 6" key="1">
    <citation type="journal article" date="2011" name="Proc. Natl. Acad. Sci. U.S.A.">
        <title>Evolutionary erosion of yeast sex chromosomes by mating-type switching accidents.</title>
        <authorList>
            <person name="Gordon J.L."/>
            <person name="Armisen D."/>
            <person name="Proux-Wera E."/>
            <person name="Oheigeartaigh S.S."/>
            <person name="Byrne K.P."/>
            <person name="Wolfe K.H."/>
        </authorList>
    </citation>
    <scope>NUCLEOTIDE SEQUENCE [LARGE SCALE GENOMIC DNA]</scope>
    <source>
        <strain evidence="6">ATCC 24235 / CBS 4417 / NBRC 1672 / NRRL Y-8282 / UCD 70-5</strain>
    </source>
</reference>
<dbReference type="HOGENOM" id="CLU_012543_1_0_1"/>
<feature type="transmembrane region" description="Helical" evidence="1">
    <location>
        <begin position="352"/>
        <end position="373"/>
    </location>
</feature>
<feature type="transmembrane region" description="Helical" evidence="1">
    <location>
        <begin position="610"/>
        <end position="630"/>
    </location>
</feature>
<dbReference type="GeneID" id="11533725"/>
<feature type="transmembrane region" description="Helical" evidence="1">
    <location>
        <begin position="130"/>
        <end position="149"/>
    </location>
</feature>
<dbReference type="OrthoDB" id="4005299at2759"/>
<name>G8BWH9_TETPH</name>
<dbReference type="OMA" id="NKGWAWN"/>
<dbReference type="eggNOG" id="ENOG502QW3E">
    <property type="taxonomic scope" value="Eukaryota"/>
</dbReference>
<keyword evidence="1" id="KW-0812">Transmembrane</keyword>
<dbReference type="STRING" id="1071381.G8BWH9"/>
<gene>
    <name evidence="5" type="primary">TPHA0H02260</name>
    <name evidence="5" type="ordered locus">TPHA_0H02260</name>
</gene>
<dbReference type="EMBL" id="HE612863">
    <property type="protein sequence ID" value="CCE64430.1"/>
    <property type="molecule type" value="Genomic_DNA"/>
</dbReference>
<evidence type="ECO:0000259" key="4">
    <source>
        <dbReference type="Pfam" id="PF10355"/>
    </source>
</evidence>
<evidence type="ECO:0008006" key="7">
    <source>
        <dbReference type="Google" id="ProtNLM"/>
    </source>
</evidence>
<keyword evidence="2" id="KW-0732">Signal</keyword>
<protein>
    <recommendedName>
        <fullName evidence="7">Protein YTP1-like C-terminal domain-containing protein</fullName>
    </recommendedName>
</protein>
<accession>G8BWH9</accession>
<dbReference type="PANTHER" id="PTHR31685:SF3">
    <property type="entry name" value="INTEGRAL MEMBRANE PROTEIN (AFU_ORTHOLOGUE AFUA_6G12730)"/>
    <property type="match status" value="1"/>
</dbReference>
<dbReference type="Pfam" id="PF10348">
    <property type="entry name" value="DUF2427"/>
    <property type="match status" value="1"/>
</dbReference>
<organism evidence="5 6">
    <name type="scientific">Tetrapisispora phaffii (strain ATCC 24235 / CBS 4417 / NBRC 1672 / NRRL Y-8282 / UCD 70-5)</name>
    <name type="common">Yeast</name>
    <name type="synonym">Fabospora phaffii</name>
    <dbReference type="NCBI Taxonomy" id="1071381"/>
    <lineage>
        <taxon>Eukaryota</taxon>
        <taxon>Fungi</taxon>
        <taxon>Dikarya</taxon>
        <taxon>Ascomycota</taxon>
        <taxon>Saccharomycotina</taxon>
        <taxon>Saccharomycetes</taxon>
        <taxon>Saccharomycetales</taxon>
        <taxon>Saccharomycetaceae</taxon>
        <taxon>Tetrapisispora</taxon>
    </lineage>
</organism>
<keyword evidence="1" id="KW-1133">Transmembrane helix</keyword>
<evidence type="ECO:0000256" key="2">
    <source>
        <dbReference type="SAM" id="SignalP"/>
    </source>
</evidence>
<evidence type="ECO:0000259" key="3">
    <source>
        <dbReference type="Pfam" id="PF10348"/>
    </source>
</evidence>
<dbReference type="AlphaFoldDB" id="G8BWH9"/>
<dbReference type="Proteomes" id="UP000005666">
    <property type="component" value="Chromosome 8"/>
</dbReference>
<feature type="transmembrane region" description="Helical" evidence="1">
    <location>
        <begin position="104"/>
        <end position="123"/>
    </location>
</feature>
<keyword evidence="6" id="KW-1185">Reference proteome</keyword>
<feature type="transmembrane region" description="Helical" evidence="1">
    <location>
        <begin position="543"/>
        <end position="560"/>
    </location>
</feature>
<evidence type="ECO:0000256" key="1">
    <source>
        <dbReference type="SAM" id="Phobius"/>
    </source>
</evidence>
<feature type="transmembrane region" description="Helical" evidence="1">
    <location>
        <begin position="169"/>
        <end position="190"/>
    </location>
</feature>
<feature type="transmembrane region" description="Helical" evidence="1">
    <location>
        <begin position="327"/>
        <end position="346"/>
    </location>
</feature>
<feature type="signal peptide" evidence="2">
    <location>
        <begin position="1"/>
        <end position="21"/>
    </location>
</feature>
<dbReference type="KEGG" id="tpf:TPHA_0H02260"/>
<dbReference type="RefSeq" id="XP_003686864.1">
    <property type="nucleotide sequence ID" value="XM_003686816.1"/>
</dbReference>
<dbReference type="InterPro" id="IPR018825">
    <property type="entry name" value="DUF2427"/>
</dbReference>
<dbReference type="InterPro" id="IPR018827">
    <property type="entry name" value="YTP1_C"/>
</dbReference>
<proteinExistence type="predicted"/>
<keyword evidence="1" id="KW-0472">Membrane</keyword>
<dbReference type="PANTHER" id="PTHR31685">
    <property type="entry name" value="INTEGRAL MEMBRANE PROTEIN (AFU_ORTHOLOGUE AFUA_6G12730)-RELATED"/>
    <property type="match status" value="1"/>
</dbReference>
<sequence length="641" mass="72348">MKVNILYKTLLLSLVPSLISAIPHNGVDHGSPTTHMMPNAASEGLREEYNSTTIIPTPYAMAHMHGQPILEQAGLTPAQKLYWESYNTTTFLNSDMGNRSALKFHTVSLIVIAAFIYPICLVLNNVESNWYLPLLTVNFGLTIMSLTALQVFVTSFQDTLYPGNLYRPVSYILLILASIHYISAVVYCAIKWMPKGYNQVLTYENGETHNTSIPLQEFHSHSEESTASSNFLSDVPNISTDVNNNNNNNDIHKNNFNSEANIDNFDIEDQNTPFQDGQTLRSKHFKGQHQSRNEILEKVYDQPIIQILSNRFGTLFELTFNLLNYPLFVYYLIYITIGLTVGNLFGKGQRKFNLLAHFIKGGVFILLGFVSLARYCGFGQKRGWAWNRIIIYRRDVTPQNSKLFGFITLPKGTITMEGLESFLIFFYGSTNVFLEHLAGAGGAWTAKDLQHVSIAFMYIGTGLCGLLAEKNLNEKNFKTVIENANKNNIDGEIIHEEDVFACSGGYSPNPFPAFTIFWTGILMSQHAQASTTSTAIHIQWGSLLSYGSFFRIFTFLILFFVPNKNSSPSRPLTELITSFCMLSGGLIFMESTDQVIEAMEYRGYTPMFTFNVSVGFVALVMAWEMILFMWRDYLKNHNSTN</sequence>
<evidence type="ECO:0000313" key="5">
    <source>
        <dbReference type="EMBL" id="CCE64430.1"/>
    </source>
</evidence>
<feature type="chain" id="PRO_5003508704" description="Protein YTP1-like C-terminal domain-containing protein" evidence="2">
    <location>
        <begin position="22"/>
        <end position="641"/>
    </location>
</feature>
<feature type="domain" description="Protein YTP1-like C-terminal" evidence="4">
    <location>
        <begin position="331"/>
        <end position="631"/>
    </location>
</feature>
<evidence type="ECO:0000313" key="6">
    <source>
        <dbReference type="Proteomes" id="UP000005666"/>
    </source>
</evidence>